<evidence type="ECO:0000313" key="1">
    <source>
        <dbReference type="EMBL" id="CCJ72954.1"/>
    </source>
</evidence>
<gene>
    <name evidence="1" type="ORF">BN137_2325</name>
</gene>
<dbReference type="Proteomes" id="UP000009340">
    <property type="component" value="Unassembled WGS sequence"/>
</dbReference>
<reference evidence="1" key="1">
    <citation type="submission" date="2012-07" db="EMBL/GenBank/DDBJ databases">
        <authorList>
            <person name="Cummings C."/>
        </authorList>
    </citation>
    <scope>NUCLEOTIDE SEQUENCE</scope>
    <source>
        <strain evidence="1">1330</strain>
    </source>
</reference>
<sequence>MTTLLPVNTLRTDYQSVVHFFTVSLMGIMMPCFKHNNLLLLR</sequence>
<evidence type="ECO:0000313" key="2">
    <source>
        <dbReference type="Proteomes" id="UP000009340"/>
    </source>
</evidence>
<proteinExistence type="predicted"/>
<dbReference type="AlphaFoldDB" id="K8AB07"/>
<protein>
    <submittedName>
        <fullName evidence="1">Uncharacterized protein</fullName>
    </submittedName>
</protein>
<name>K8AB07_9ENTR</name>
<organism evidence="1 2">
    <name type="scientific">Cronobacter condimenti 1330</name>
    <dbReference type="NCBI Taxonomy" id="1073999"/>
    <lineage>
        <taxon>Bacteria</taxon>
        <taxon>Pseudomonadati</taxon>
        <taxon>Pseudomonadota</taxon>
        <taxon>Gammaproteobacteria</taxon>
        <taxon>Enterobacterales</taxon>
        <taxon>Enterobacteriaceae</taxon>
        <taxon>Cronobacter</taxon>
    </lineage>
</organism>
<comment type="caution">
    <text evidence="1">The sequence shown here is derived from an EMBL/GenBank/DDBJ whole genome shotgun (WGS) entry which is preliminary data.</text>
</comment>
<dbReference type="EMBL" id="CAKW01000083">
    <property type="protein sequence ID" value="CCJ72954.1"/>
    <property type="molecule type" value="Genomic_DNA"/>
</dbReference>
<accession>K8AB07</accession>